<evidence type="ECO:0000313" key="1">
    <source>
        <dbReference type="EMBL" id="KAJ3804385.1"/>
    </source>
</evidence>
<name>A0ACC1TI09_9AGAR</name>
<sequence>MLSPNCHFLILGSPQVDPNEYISSGPGIEQDTITKLFELYFEQRENEICTPLYEDYTTLLPAASLISDEKREEVTIFGAVTALALIYGYYPGCFNPLLLIYLLNNCNLSCLHAKLVKLYAPSLFATLDHWLHTEPNDAVQEFTAHFSIYHNLPIGALDGRSKAGHQKIAWEMLQYAVIGTESIENDNWQCFKKGFYMQCANAVNVPDIARSFAGGIEDFVQSAQNSVINSFYDLRLRVICCLGTQLSQQLDDAFSEADNDFAGKSFEQIFKEFLTGVGASCPQLLESLKNQFSSEVKLMGIQSSTFRLRLLCWSTTGAP</sequence>
<reference evidence="1" key="1">
    <citation type="submission" date="2022-09" db="EMBL/GenBank/DDBJ databases">
        <title>A Global Phylogenomic Analysis of the Shiitake Genus Lentinula.</title>
        <authorList>
            <consortium name="DOE Joint Genome Institute"/>
            <person name="Sierra-Patev S."/>
            <person name="Min B."/>
            <person name="Naranjo-Ortiz M."/>
            <person name="Looney B."/>
            <person name="Konkel Z."/>
            <person name="Slot J.C."/>
            <person name="Sakamoto Y."/>
            <person name="Steenwyk J.L."/>
            <person name="Rokas A."/>
            <person name="Carro J."/>
            <person name="Camarero S."/>
            <person name="Ferreira P."/>
            <person name="Molpeceres G."/>
            <person name="Ruiz-Duenas F.J."/>
            <person name="Serrano A."/>
            <person name="Henrissat B."/>
            <person name="Drula E."/>
            <person name="Hughes K.W."/>
            <person name="Mata J.L."/>
            <person name="Ishikawa N.K."/>
            <person name="Vargas-Isla R."/>
            <person name="Ushijima S."/>
            <person name="Smith C.A."/>
            <person name="Ahrendt S."/>
            <person name="Andreopoulos W."/>
            <person name="He G."/>
            <person name="Labutti K."/>
            <person name="Lipzen A."/>
            <person name="Ng V."/>
            <person name="Riley R."/>
            <person name="Sandor L."/>
            <person name="Barry K."/>
            <person name="Martinez A.T."/>
            <person name="Xiao Y."/>
            <person name="Gibbons J.G."/>
            <person name="Terashima K."/>
            <person name="Grigoriev I.V."/>
            <person name="Hibbett D.S."/>
        </authorList>
    </citation>
    <scope>NUCLEOTIDE SEQUENCE</scope>
    <source>
        <strain evidence="1">TMI1499</strain>
    </source>
</reference>
<dbReference type="Proteomes" id="UP001163835">
    <property type="component" value="Unassembled WGS sequence"/>
</dbReference>
<dbReference type="EMBL" id="MU796052">
    <property type="protein sequence ID" value="KAJ3804385.1"/>
    <property type="molecule type" value="Genomic_DNA"/>
</dbReference>
<protein>
    <submittedName>
        <fullName evidence="1">Uncharacterized protein</fullName>
    </submittedName>
</protein>
<gene>
    <name evidence="1" type="ORF">F5876DRAFT_83267</name>
</gene>
<proteinExistence type="predicted"/>
<keyword evidence="2" id="KW-1185">Reference proteome</keyword>
<comment type="caution">
    <text evidence="1">The sequence shown here is derived from an EMBL/GenBank/DDBJ whole genome shotgun (WGS) entry which is preliminary data.</text>
</comment>
<evidence type="ECO:0000313" key="2">
    <source>
        <dbReference type="Proteomes" id="UP001163835"/>
    </source>
</evidence>
<organism evidence="1 2">
    <name type="scientific">Lentinula aff. lateritia</name>
    <dbReference type="NCBI Taxonomy" id="2804960"/>
    <lineage>
        <taxon>Eukaryota</taxon>
        <taxon>Fungi</taxon>
        <taxon>Dikarya</taxon>
        <taxon>Basidiomycota</taxon>
        <taxon>Agaricomycotina</taxon>
        <taxon>Agaricomycetes</taxon>
        <taxon>Agaricomycetidae</taxon>
        <taxon>Agaricales</taxon>
        <taxon>Marasmiineae</taxon>
        <taxon>Omphalotaceae</taxon>
        <taxon>Lentinula</taxon>
    </lineage>
</organism>
<accession>A0ACC1TI09</accession>